<evidence type="ECO:0000259" key="3">
    <source>
        <dbReference type="Pfam" id="PF24837"/>
    </source>
</evidence>
<dbReference type="InterPro" id="IPR056303">
    <property type="entry name" value="AMIN-like"/>
</dbReference>
<organism evidence="4 5">
    <name type="scientific">Polyangium spumosum</name>
    <dbReference type="NCBI Taxonomy" id="889282"/>
    <lineage>
        <taxon>Bacteria</taxon>
        <taxon>Pseudomonadati</taxon>
        <taxon>Myxococcota</taxon>
        <taxon>Polyangia</taxon>
        <taxon>Polyangiales</taxon>
        <taxon>Polyangiaceae</taxon>
        <taxon>Polyangium</taxon>
    </lineage>
</organism>
<feature type="compositionally biased region" description="Pro residues" evidence="1">
    <location>
        <begin position="43"/>
        <end position="61"/>
    </location>
</feature>
<feature type="domain" description="AMIN-like" evidence="3">
    <location>
        <begin position="96"/>
        <end position="220"/>
    </location>
</feature>
<keyword evidence="2" id="KW-0732">Signal</keyword>
<keyword evidence="5" id="KW-1185">Reference proteome</keyword>
<feature type="signal peptide" evidence="2">
    <location>
        <begin position="1"/>
        <end position="16"/>
    </location>
</feature>
<gene>
    <name evidence="4" type="ORF">GF068_19710</name>
</gene>
<feature type="chain" id="PRO_5026736734" description="AMIN-like domain-containing protein" evidence="2">
    <location>
        <begin position="17"/>
        <end position="220"/>
    </location>
</feature>
<feature type="region of interest" description="Disordered" evidence="1">
    <location>
        <begin position="21"/>
        <end position="72"/>
    </location>
</feature>
<evidence type="ECO:0000313" key="5">
    <source>
        <dbReference type="Proteomes" id="UP000440224"/>
    </source>
</evidence>
<dbReference type="Proteomes" id="UP000440224">
    <property type="component" value="Unassembled WGS sequence"/>
</dbReference>
<dbReference type="RefSeq" id="WP_153820951.1">
    <property type="nucleotide sequence ID" value="NZ_WJIE01000005.1"/>
</dbReference>
<evidence type="ECO:0000256" key="1">
    <source>
        <dbReference type="SAM" id="MobiDB-lite"/>
    </source>
</evidence>
<evidence type="ECO:0000313" key="4">
    <source>
        <dbReference type="EMBL" id="MRG94129.1"/>
    </source>
</evidence>
<comment type="caution">
    <text evidence="4">The sequence shown here is derived from an EMBL/GenBank/DDBJ whole genome shotgun (WGS) entry which is preliminary data.</text>
</comment>
<dbReference type="OrthoDB" id="3393679at2"/>
<name>A0A6N7PQC5_9BACT</name>
<feature type="compositionally biased region" description="Low complexity" evidence="1">
    <location>
        <begin position="22"/>
        <end position="42"/>
    </location>
</feature>
<protein>
    <recommendedName>
        <fullName evidence="3">AMIN-like domain-containing protein</fullName>
    </recommendedName>
</protein>
<dbReference type="AlphaFoldDB" id="A0A6N7PQC5"/>
<dbReference type="Pfam" id="PF24837">
    <property type="entry name" value="AMIN-like"/>
    <property type="match status" value="1"/>
</dbReference>
<accession>A0A6N7PQC5</accession>
<sequence length="220" mass="23504">MRTPLLLLLASPMLFACRDAAPDATKPPAEATTATAPSVAQAPAPPPAETAAPAPTPPPAAPTQGAKEPGETAPEVFEGTAAATEKKIAEVHTVELRSVRSARHAGFDRVVFEFSGHALPGYRIEYIDKPVRRCGTGDVVEMAGQGWLKVRMTPARAHDEAGRPTVGSSPERPKLPVLLELSPTCDFEGELSFVLGVAKPNRYRVLELREPPRLVVDVRH</sequence>
<dbReference type="EMBL" id="WJIE01000005">
    <property type="protein sequence ID" value="MRG94129.1"/>
    <property type="molecule type" value="Genomic_DNA"/>
</dbReference>
<reference evidence="4 5" key="1">
    <citation type="submission" date="2019-10" db="EMBL/GenBank/DDBJ databases">
        <title>A soil myxobacterium in the family Polyangiaceae.</title>
        <authorList>
            <person name="Li Y."/>
            <person name="Wang J."/>
        </authorList>
    </citation>
    <scope>NUCLEOTIDE SEQUENCE [LARGE SCALE GENOMIC DNA]</scope>
    <source>
        <strain evidence="4 5">DSM 14734</strain>
    </source>
</reference>
<proteinExistence type="predicted"/>
<evidence type="ECO:0000256" key="2">
    <source>
        <dbReference type="SAM" id="SignalP"/>
    </source>
</evidence>
<dbReference type="PROSITE" id="PS51257">
    <property type="entry name" value="PROKAR_LIPOPROTEIN"/>
    <property type="match status" value="1"/>
</dbReference>